<feature type="chain" id="PRO_5046429529" description="DUF4382 domain-containing protein" evidence="1">
    <location>
        <begin position="23"/>
        <end position="183"/>
    </location>
</feature>
<keyword evidence="1" id="KW-0732">Signal</keyword>
<feature type="signal peptide" evidence="1">
    <location>
        <begin position="1"/>
        <end position="22"/>
    </location>
</feature>
<gene>
    <name evidence="2" type="ORF">OOZ35_02565</name>
</gene>
<evidence type="ECO:0000313" key="2">
    <source>
        <dbReference type="EMBL" id="MDA0176369.1"/>
    </source>
</evidence>
<organism evidence="2 3">
    <name type="scientific">Mesoflavibacter profundi</name>
    <dbReference type="NCBI Taxonomy" id="2708110"/>
    <lineage>
        <taxon>Bacteria</taxon>
        <taxon>Pseudomonadati</taxon>
        <taxon>Bacteroidota</taxon>
        <taxon>Flavobacteriia</taxon>
        <taxon>Flavobacteriales</taxon>
        <taxon>Flavobacteriaceae</taxon>
        <taxon>Mesoflavibacter</taxon>
    </lineage>
</organism>
<dbReference type="Proteomes" id="UP001149142">
    <property type="component" value="Unassembled WGS sequence"/>
</dbReference>
<dbReference type="EMBL" id="JAPFGC010000002">
    <property type="protein sequence ID" value="MDA0176369.1"/>
    <property type="molecule type" value="Genomic_DNA"/>
</dbReference>
<accession>A0ABT4RX14</accession>
<dbReference type="RefSeq" id="WP_270005021.1">
    <property type="nucleotide sequence ID" value="NZ_CAXQEU010000066.1"/>
</dbReference>
<evidence type="ECO:0000313" key="3">
    <source>
        <dbReference type="Proteomes" id="UP001149142"/>
    </source>
</evidence>
<comment type="caution">
    <text evidence="2">The sequence shown here is derived from an EMBL/GenBank/DDBJ whole genome shotgun (WGS) entry which is preliminary data.</text>
</comment>
<name>A0ABT4RX14_9FLAO</name>
<reference evidence="2" key="1">
    <citation type="submission" date="2022-11" db="EMBL/GenBank/DDBJ databases">
        <title>Refractory cell wall polysaccharides provide important carbon source for microbial heterotrophs in the hadal ocean.</title>
        <authorList>
            <person name="Zhu X."/>
        </authorList>
    </citation>
    <scope>NUCLEOTIDE SEQUENCE</scope>
    <source>
        <strain evidence="2">MTRN7</strain>
    </source>
</reference>
<keyword evidence="3" id="KW-1185">Reference proteome</keyword>
<proteinExistence type="predicted"/>
<evidence type="ECO:0000256" key="1">
    <source>
        <dbReference type="SAM" id="SignalP"/>
    </source>
</evidence>
<sequence length="183" mass="20406">MKKLNKVVVFFCFILTVFNCSSDDENNSQEQEQQSTNVITLNTETYVVNSVFVEPSIGGSTFVSLINKSETEVLDALNNGTQLDNVNIFTIRINQNPLAEQTYNFSDMPSLQFEVNAQFIDGELEDGNILLDRNNSDDNLNASSGSITISSLTTDTINFSFEFTRIDGEIVSGNFNGNFLMYD</sequence>
<evidence type="ECO:0008006" key="4">
    <source>
        <dbReference type="Google" id="ProtNLM"/>
    </source>
</evidence>
<protein>
    <recommendedName>
        <fullName evidence="4">DUF4382 domain-containing protein</fullName>
    </recommendedName>
</protein>